<sequence>MTAEFKMALLELLRKYQGEPEVDALREGLRWLAQQLMELEVRERIGAQRYERTETRKTSRNGYRSRPWDTRVGTIELRIPKLRQGSDFPSLLEPRRRAERALVAVVQEAYVQGVSTRKVDDLVRALGLDGISKSEVSRLCAELDEQMERFRNRPLEGEYPYLWLDAKPIKVRQDHRVVNMAAVIAVGVTRTGQLEVLGFDVGAAETYEFWLAFLRSLVARGLKGVRLVISDAHEGLKRAISEVLAGASWQRCRVHFMRNLLARVPKHAQPMVAALVRTIFAQPDLASAREQLEHVAANLDQRFPQAAALLRDAVEDVLAYMAFPAEHWRRIHSTNVLERLNRELARRCNVVGICPNVAAVLRLLGALLEEQQDEWLVSRRYFSLESMAKIDANPPREGSQRSGDRTALKALAV</sequence>
<evidence type="ECO:0000256" key="6">
    <source>
        <dbReference type="RuleBase" id="RU365089"/>
    </source>
</evidence>
<dbReference type="AlphaFoldDB" id="K6Q1U8"/>
<dbReference type="Pfam" id="PF00872">
    <property type="entry name" value="Transposase_mut"/>
    <property type="match status" value="1"/>
</dbReference>
<evidence type="ECO:0000256" key="3">
    <source>
        <dbReference type="ARBA" id="ARBA00022578"/>
    </source>
</evidence>
<evidence type="ECO:0000256" key="4">
    <source>
        <dbReference type="ARBA" id="ARBA00023125"/>
    </source>
</evidence>
<dbReference type="Proteomes" id="UP000005710">
    <property type="component" value="Unassembled WGS sequence"/>
</dbReference>
<accession>K6Q1U8</accession>
<dbReference type="RefSeq" id="WP_006903157.1">
    <property type="nucleotide sequence ID" value="NZ_JH976535.1"/>
</dbReference>
<dbReference type="OrthoDB" id="9779930at2"/>
<reference evidence="7" key="2">
    <citation type="submission" date="2012-10" db="EMBL/GenBank/DDBJ databases">
        <title>Improved high-quality draft of Thermaerobacter subterraneus C21, DSM 13965.</title>
        <authorList>
            <consortium name="DOE Joint Genome Institute"/>
            <person name="Eisen J."/>
            <person name="Huntemann M."/>
            <person name="Wei C.-L."/>
            <person name="Han J."/>
            <person name="Detter J.C."/>
            <person name="Han C."/>
            <person name="Tapia R."/>
            <person name="Chen A."/>
            <person name="Kyrpides N."/>
            <person name="Mavromatis K."/>
            <person name="Markowitz V."/>
            <person name="Szeto E."/>
            <person name="Ivanova N."/>
            <person name="Mikhailova N."/>
            <person name="Ovchinnikova G."/>
            <person name="Pagani I."/>
            <person name="Pati A."/>
            <person name="Goodwin L."/>
            <person name="Nordberg H.P."/>
            <person name="Cantor M.N."/>
            <person name="Hua S.X."/>
            <person name="Woyke T."/>
            <person name="Eisen J."/>
            <person name="Klenk H.-P."/>
        </authorList>
    </citation>
    <scope>NUCLEOTIDE SEQUENCE [LARGE SCALE GENOMIC DNA]</scope>
    <source>
        <strain evidence="7">DSM 13965</strain>
    </source>
</reference>
<evidence type="ECO:0000256" key="2">
    <source>
        <dbReference type="ARBA" id="ARBA00010961"/>
    </source>
</evidence>
<evidence type="ECO:0000256" key="5">
    <source>
        <dbReference type="ARBA" id="ARBA00023172"/>
    </source>
</evidence>
<keyword evidence="8" id="KW-1185">Reference proteome</keyword>
<dbReference type="NCBIfam" id="NF033543">
    <property type="entry name" value="transpos_IS256"/>
    <property type="match status" value="1"/>
</dbReference>
<evidence type="ECO:0000313" key="8">
    <source>
        <dbReference type="Proteomes" id="UP000005710"/>
    </source>
</evidence>
<keyword evidence="6" id="KW-0814">Transposable element</keyword>
<dbReference type="HOGENOM" id="CLU_036805_8_0_9"/>
<dbReference type="EMBL" id="AENY02000002">
    <property type="protein sequence ID" value="EKP95148.1"/>
    <property type="molecule type" value="Genomic_DNA"/>
</dbReference>
<proteinExistence type="inferred from homology"/>
<evidence type="ECO:0000256" key="1">
    <source>
        <dbReference type="ARBA" id="ARBA00002190"/>
    </source>
</evidence>
<dbReference type="GO" id="GO:0003677">
    <property type="term" value="F:DNA binding"/>
    <property type="evidence" value="ECO:0007669"/>
    <property type="project" value="UniProtKB-UniRule"/>
</dbReference>
<dbReference type="GO" id="GO:0006313">
    <property type="term" value="P:DNA transposition"/>
    <property type="evidence" value="ECO:0007669"/>
    <property type="project" value="UniProtKB-UniRule"/>
</dbReference>
<protein>
    <recommendedName>
        <fullName evidence="6">Mutator family transposase</fullName>
    </recommendedName>
</protein>
<organism evidence="7 8">
    <name type="scientific">Thermaerobacter subterraneus DSM 13965</name>
    <dbReference type="NCBI Taxonomy" id="867903"/>
    <lineage>
        <taxon>Bacteria</taxon>
        <taxon>Bacillati</taxon>
        <taxon>Bacillota</taxon>
        <taxon>Clostridia</taxon>
        <taxon>Eubacteriales</taxon>
        <taxon>Clostridiales Family XVII. Incertae Sedis</taxon>
        <taxon>Thermaerobacter</taxon>
    </lineage>
</organism>
<keyword evidence="3 6" id="KW-0815">Transposition</keyword>
<keyword evidence="4 6" id="KW-0238">DNA-binding</keyword>
<evidence type="ECO:0000313" key="7">
    <source>
        <dbReference type="EMBL" id="EKP95148.1"/>
    </source>
</evidence>
<dbReference type="PANTHER" id="PTHR33217:SF7">
    <property type="entry name" value="TRANSPOSASE FOR INSERTION SEQUENCE ELEMENT IS1081"/>
    <property type="match status" value="1"/>
</dbReference>
<gene>
    <name evidence="7" type="ORF">ThesuDRAFT_00878</name>
</gene>
<comment type="similarity">
    <text evidence="2 6">Belongs to the transposase mutator family.</text>
</comment>
<comment type="function">
    <text evidence="1 6">Required for the transposition of the insertion element.</text>
</comment>
<dbReference type="PANTHER" id="PTHR33217">
    <property type="entry name" value="TRANSPOSASE FOR INSERTION SEQUENCE ELEMENT IS1081"/>
    <property type="match status" value="1"/>
</dbReference>
<dbReference type="InterPro" id="IPR001207">
    <property type="entry name" value="Transposase_mutator"/>
</dbReference>
<dbReference type="GO" id="GO:0004803">
    <property type="term" value="F:transposase activity"/>
    <property type="evidence" value="ECO:0007669"/>
    <property type="project" value="UniProtKB-UniRule"/>
</dbReference>
<reference evidence="7" key="1">
    <citation type="submission" date="2010-10" db="EMBL/GenBank/DDBJ databases">
        <authorList>
            <consortium name="US DOE Joint Genome Institute (JGI-PGF)"/>
            <person name="Lucas S."/>
            <person name="Copeland A."/>
            <person name="Lapidus A."/>
            <person name="Bruce D."/>
            <person name="Goodwin L."/>
            <person name="Pitluck S."/>
            <person name="Kyrpides N."/>
            <person name="Mavromatis K."/>
            <person name="Detter J.C."/>
            <person name="Han C."/>
            <person name="Land M."/>
            <person name="Hauser L."/>
            <person name="Markowitz V."/>
            <person name="Cheng J.-F."/>
            <person name="Hugenholtz P."/>
            <person name="Woyke T."/>
            <person name="Wu D."/>
            <person name="Pukall R."/>
            <person name="Wahrenburg C."/>
            <person name="Brambilla E."/>
            <person name="Klenk H.-P."/>
            <person name="Eisen J.A."/>
        </authorList>
    </citation>
    <scope>NUCLEOTIDE SEQUENCE [LARGE SCALE GENOMIC DNA]</scope>
    <source>
        <strain evidence="7">DSM 13965</strain>
    </source>
</reference>
<keyword evidence="5 6" id="KW-0233">DNA recombination</keyword>
<comment type="caution">
    <text evidence="7">The sequence shown here is derived from an EMBL/GenBank/DDBJ whole genome shotgun (WGS) entry which is preliminary data.</text>
</comment>
<name>K6Q1U8_9FIRM</name>
<dbReference type="eggNOG" id="COG3328">
    <property type="taxonomic scope" value="Bacteria"/>
</dbReference>